<feature type="non-terminal residue" evidence="1">
    <location>
        <position position="1"/>
    </location>
</feature>
<evidence type="ECO:0000313" key="2">
    <source>
        <dbReference type="Proteomes" id="UP001178507"/>
    </source>
</evidence>
<gene>
    <name evidence="1" type="ORF">EVOR1521_LOCUS2694</name>
</gene>
<dbReference type="Proteomes" id="UP001178507">
    <property type="component" value="Unassembled WGS sequence"/>
</dbReference>
<name>A0AA36HNY7_9DINO</name>
<dbReference type="EMBL" id="CAUJNA010000149">
    <property type="protein sequence ID" value="CAJ1372664.1"/>
    <property type="molecule type" value="Genomic_DNA"/>
</dbReference>
<organism evidence="1 2">
    <name type="scientific">Effrenium voratum</name>
    <dbReference type="NCBI Taxonomy" id="2562239"/>
    <lineage>
        <taxon>Eukaryota</taxon>
        <taxon>Sar</taxon>
        <taxon>Alveolata</taxon>
        <taxon>Dinophyceae</taxon>
        <taxon>Suessiales</taxon>
        <taxon>Symbiodiniaceae</taxon>
        <taxon>Effrenium</taxon>
    </lineage>
</organism>
<evidence type="ECO:0000313" key="1">
    <source>
        <dbReference type="EMBL" id="CAJ1372664.1"/>
    </source>
</evidence>
<comment type="caution">
    <text evidence="1">The sequence shown here is derived from an EMBL/GenBank/DDBJ whole genome shotgun (WGS) entry which is preliminary data.</text>
</comment>
<sequence>DITERTAQPSSMPEASELVRRYLQPYVLSKTRPATSQEVADQLCVSPTAVRDELIPRFGARTRTSARVYARPSPRQIMTLVVSA</sequence>
<reference evidence="1" key="1">
    <citation type="submission" date="2023-08" db="EMBL/GenBank/DDBJ databases">
        <authorList>
            <person name="Chen Y."/>
            <person name="Shah S."/>
            <person name="Dougan E. K."/>
            <person name="Thang M."/>
            <person name="Chan C."/>
        </authorList>
    </citation>
    <scope>NUCLEOTIDE SEQUENCE</scope>
</reference>
<keyword evidence="2" id="KW-1185">Reference proteome</keyword>
<accession>A0AA36HNY7</accession>
<dbReference type="AlphaFoldDB" id="A0AA36HNY7"/>
<proteinExistence type="predicted"/>
<protein>
    <submittedName>
        <fullName evidence="1">Uncharacterized protein</fullName>
    </submittedName>
</protein>